<gene>
    <name evidence="1" type="ORF">OCBIM_22013993mg</name>
</gene>
<dbReference type="AlphaFoldDB" id="A0A0L8FMP8"/>
<dbReference type="EMBL" id="KQ428718">
    <property type="protein sequence ID" value="KOF65923.1"/>
    <property type="molecule type" value="Genomic_DNA"/>
</dbReference>
<reference evidence="1" key="1">
    <citation type="submission" date="2015-07" db="EMBL/GenBank/DDBJ databases">
        <title>MeaNS - Measles Nucleotide Surveillance Program.</title>
        <authorList>
            <person name="Tran T."/>
            <person name="Druce J."/>
        </authorList>
    </citation>
    <scope>NUCLEOTIDE SEQUENCE</scope>
    <source>
        <strain evidence="1">UCB-OBI-ISO-001</strain>
        <tissue evidence="1">Gonad</tissue>
    </source>
</reference>
<accession>A0A0L8FMP8</accession>
<dbReference type="OrthoDB" id="5990578at2759"/>
<protein>
    <submittedName>
        <fullName evidence="1">Uncharacterized protein</fullName>
    </submittedName>
</protein>
<evidence type="ECO:0000313" key="1">
    <source>
        <dbReference type="EMBL" id="KOF65923.1"/>
    </source>
</evidence>
<organism evidence="1">
    <name type="scientific">Octopus bimaculoides</name>
    <name type="common">California two-spotted octopus</name>
    <dbReference type="NCBI Taxonomy" id="37653"/>
    <lineage>
        <taxon>Eukaryota</taxon>
        <taxon>Metazoa</taxon>
        <taxon>Spiralia</taxon>
        <taxon>Lophotrochozoa</taxon>
        <taxon>Mollusca</taxon>
        <taxon>Cephalopoda</taxon>
        <taxon>Coleoidea</taxon>
        <taxon>Octopodiformes</taxon>
        <taxon>Octopoda</taxon>
        <taxon>Incirrata</taxon>
        <taxon>Octopodidae</taxon>
        <taxon>Octopus</taxon>
    </lineage>
</organism>
<name>A0A0L8FMP8_OCTBM</name>
<proteinExistence type="predicted"/>
<sequence length="97" mass="10887">MSLIGNNDVPTNPEKTNSVNYKDIYGYLACVLMGLPAPPLKLLESAIILQFLETMLCKLPVSNLEAHKEMLLWKYNTLTRKYGSPSKQATDTEGLRK</sequence>